<accession>A0A913XTJ4</accession>
<evidence type="ECO:0000313" key="7">
    <source>
        <dbReference type="EnsemblMetazoa" id="XP_020909522.1"/>
    </source>
</evidence>
<evidence type="ECO:0000256" key="1">
    <source>
        <dbReference type="ARBA" id="ARBA00022723"/>
    </source>
</evidence>
<reference evidence="7" key="1">
    <citation type="submission" date="2022-11" db="UniProtKB">
        <authorList>
            <consortium name="EnsemblMetazoa"/>
        </authorList>
    </citation>
    <scope>IDENTIFICATION</scope>
</reference>
<dbReference type="PANTHER" id="PTHR16048">
    <property type="entry name" value="MSL2-RELATED"/>
    <property type="match status" value="1"/>
</dbReference>
<proteinExistence type="inferred from homology"/>
<keyword evidence="4" id="KW-0539">Nucleus</keyword>
<dbReference type="PROSITE" id="PS00518">
    <property type="entry name" value="ZF_RING_1"/>
    <property type="match status" value="1"/>
</dbReference>
<dbReference type="InterPro" id="IPR032049">
    <property type="entry name" value="Msl2-CXC"/>
</dbReference>
<evidence type="ECO:0000256" key="4">
    <source>
        <dbReference type="PROSITE-ProRule" id="PRU01396"/>
    </source>
</evidence>
<feature type="compositionally biased region" description="Low complexity" evidence="5">
    <location>
        <begin position="150"/>
        <end position="166"/>
    </location>
</feature>
<evidence type="ECO:0000256" key="3">
    <source>
        <dbReference type="ARBA" id="ARBA00022833"/>
    </source>
</evidence>
<dbReference type="Gene3D" id="3.30.40.10">
    <property type="entry name" value="Zinc/RING finger domain, C3HC4 (zinc finger)"/>
    <property type="match status" value="1"/>
</dbReference>
<feature type="domain" description="CXC MSL2-type" evidence="6">
    <location>
        <begin position="289"/>
        <end position="339"/>
    </location>
</feature>
<protein>
    <recommendedName>
        <fullName evidence="6">CXC MSL2-type domain-containing protein</fullName>
    </recommendedName>
</protein>
<dbReference type="InterPro" id="IPR032043">
    <property type="entry name" value="Msl2_Znf-RING"/>
</dbReference>
<dbReference type="Pfam" id="PF16685">
    <property type="entry name" value="zf-RING_10"/>
    <property type="match status" value="1"/>
</dbReference>
<evidence type="ECO:0000259" key="6">
    <source>
        <dbReference type="PROSITE" id="PS52051"/>
    </source>
</evidence>
<dbReference type="InterPro" id="IPR013083">
    <property type="entry name" value="Znf_RING/FYVE/PHD"/>
</dbReference>
<dbReference type="GO" id="GO:0008270">
    <property type="term" value="F:zinc ion binding"/>
    <property type="evidence" value="ECO:0007669"/>
    <property type="project" value="UniProtKB-KW"/>
</dbReference>
<dbReference type="GO" id="GO:0072487">
    <property type="term" value="C:MSL complex"/>
    <property type="evidence" value="ECO:0007669"/>
    <property type="project" value="UniProtKB-UniRule"/>
</dbReference>
<evidence type="ECO:0000256" key="5">
    <source>
        <dbReference type="SAM" id="MobiDB-lite"/>
    </source>
</evidence>
<name>A0A913XTJ4_EXADI</name>
<dbReference type="OrthoDB" id="10012174at2759"/>
<dbReference type="GO" id="GO:0061630">
    <property type="term" value="F:ubiquitin protein ligase activity"/>
    <property type="evidence" value="ECO:0007669"/>
    <property type="project" value="InterPro"/>
</dbReference>
<dbReference type="InterPro" id="IPR037922">
    <property type="entry name" value="MSL2"/>
</dbReference>
<sequence>MNATILYVEACKCMLSISDDSPNSWMELFQLLPKLRQALSCRVCRGLLVDPFGSQSCEHYVCRGCLRKKRSLNPGCRWCLNMDNLVPDQQTKILLACYQKLCEFVTESRAVGHLRSQNGEYSAIVAVIHEAMASPISMDNGSQDQKSDQQEAQANNNNNISSAKSNKMAEQSRGIASKLPAEVIVPLPKRKIIQLLNEMDGSEEQKPQRKKRKHFKGTIYNYNKKKKFKKIADGEKDSENVVCQQFLGTVQTIENVQDSNEEVQVVDEIAEKPLFTATDLSTQIVDNQIRGRLCRCGVSSIGNSKRCVGKRCPCFSKEKSCEHCACCNCANPFNNNNVRLSNELKPILEDEVCVTES</sequence>
<dbReference type="KEGG" id="epa:110247438"/>
<dbReference type="GO" id="GO:0016567">
    <property type="term" value="P:protein ubiquitination"/>
    <property type="evidence" value="ECO:0007669"/>
    <property type="project" value="TreeGrafter"/>
</dbReference>
<feature type="region of interest" description="Disordered" evidence="5">
    <location>
        <begin position="136"/>
        <end position="172"/>
    </location>
</feature>
<comment type="similarity">
    <text evidence="4">Belongs to the MSL2 family.</text>
</comment>
<dbReference type="RefSeq" id="XP_020909522.1">
    <property type="nucleotide sequence ID" value="XM_021053863.2"/>
</dbReference>
<dbReference type="SMART" id="SM01114">
    <property type="entry name" value="CXC"/>
    <property type="match status" value="1"/>
</dbReference>
<keyword evidence="2" id="KW-0863">Zinc-finger</keyword>
<keyword evidence="4" id="KW-0158">Chromosome</keyword>
<organism evidence="7 8">
    <name type="scientific">Exaiptasia diaphana</name>
    <name type="common">Tropical sea anemone</name>
    <name type="synonym">Aiptasia pulchella</name>
    <dbReference type="NCBI Taxonomy" id="2652724"/>
    <lineage>
        <taxon>Eukaryota</taxon>
        <taxon>Metazoa</taxon>
        <taxon>Cnidaria</taxon>
        <taxon>Anthozoa</taxon>
        <taxon>Hexacorallia</taxon>
        <taxon>Actiniaria</taxon>
        <taxon>Aiptasiidae</taxon>
        <taxon>Exaiptasia</taxon>
    </lineage>
</organism>
<evidence type="ECO:0000256" key="2">
    <source>
        <dbReference type="ARBA" id="ARBA00022771"/>
    </source>
</evidence>
<dbReference type="PROSITE" id="PS52051">
    <property type="entry name" value="CXC_MSL2"/>
    <property type="match status" value="1"/>
</dbReference>
<dbReference type="InterPro" id="IPR033467">
    <property type="entry name" value="Tesmin/TSO1-like_CXC"/>
</dbReference>
<dbReference type="AlphaFoldDB" id="A0A913XTJ4"/>
<dbReference type="Proteomes" id="UP000887567">
    <property type="component" value="Unplaced"/>
</dbReference>
<keyword evidence="8" id="KW-1185">Reference proteome</keyword>
<dbReference type="SUPFAM" id="SSF57850">
    <property type="entry name" value="RING/U-box"/>
    <property type="match status" value="1"/>
</dbReference>
<dbReference type="Pfam" id="PF16682">
    <property type="entry name" value="MSL2-CXC"/>
    <property type="match status" value="1"/>
</dbReference>
<dbReference type="GeneID" id="110247438"/>
<dbReference type="EnsemblMetazoa" id="XM_021053863.2">
    <property type="protein sequence ID" value="XP_020909522.1"/>
    <property type="gene ID" value="LOC110247438"/>
</dbReference>
<dbReference type="OMA" id="CEYVACT"/>
<dbReference type="InterPro" id="IPR017907">
    <property type="entry name" value="Znf_RING_CS"/>
</dbReference>
<keyword evidence="3" id="KW-0862">Zinc</keyword>
<dbReference type="PANTHER" id="PTHR16048:SF3">
    <property type="entry name" value="E3 UBIQUITIN-PROTEIN LIGASE MSL2"/>
    <property type="match status" value="1"/>
</dbReference>
<keyword evidence="1" id="KW-0479">Metal-binding</keyword>
<evidence type="ECO:0000313" key="8">
    <source>
        <dbReference type="Proteomes" id="UP000887567"/>
    </source>
</evidence>